<evidence type="ECO:0000256" key="2">
    <source>
        <dbReference type="ARBA" id="ARBA00004651"/>
    </source>
</evidence>
<keyword evidence="13 14" id="KW-0472">Membrane</keyword>
<dbReference type="SUPFAM" id="SSF158472">
    <property type="entry name" value="HAMP domain-like"/>
    <property type="match status" value="1"/>
</dbReference>
<name>A0ABV9GPY7_9BACL</name>
<dbReference type="Pfam" id="PF06580">
    <property type="entry name" value="His_kinase"/>
    <property type="match status" value="1"/>
</dbReference>
<dbReference type="InterPro" id="IPR003594">
    <property type="entry name" value="HATPase_dom"/>
</dbReference>
<keyword evidence="18" id="KW-1185">Reference proteome</keyword>
<dbReference type="SUPFAM" id="SSF55874">
    <property type="entry name" value="ATPase domain of HSP90 chaperone/DNA topoisomerase II/histidine kinase"/>
    <property type="match status" value="1"/>
</dbReference>
<evidence type="ECO:0000256" key="3">
    <source>
        <dbReference type="ARBA" id="ARBA00012438"/>
    </source>
</evidence>
<dbReference type="Pfam" id="PF02743">
    <property type="entry name" value="dCache_1"/>
    <property type="match status" value="1"/>
</dbReference>
<dbReference type="PROSITE" id="PS50109">
    <property type="entry name" value="HIS_KIN"/>
    <property type="match status" value="1"/>
</dbReference>
<dbReference type="InterPro" id="IPR005467">
    <property type="entry name" value="His_kinase_dom"/>
</dbReference>
<evidence type="ECO:0000256" key="14">
    <source>
        <dbReference type="SAM" id="Phobius"/>
    </source>
</evidence>
<dbReference type="CDD" id="cd06225">
    <property type="entry name" value="HAMP"/>
    <property type="match status" value="1"/>
</dbReference>
<evidence type="ECO:0000259" key="16">
    <source>
        <dbReference type="PROSITE" id="PS50885"/>
    </source>
</evidence>
<evidence type="ECO:0000256" key="5">
    <source>
        <dbReference type="ARBA" id="ARBA00022553"/>
    </source>
</evidence>
<keyword evidence="12" id="KW-0902">Two-component regulatory system</keyword>
<evidence type="ECO:0000259" key="15">
    <source>
        <dbReference type="PROSITE" id="PS50109"/>
    </source>
</evidence>
<keyword evidence="6 17" id="KW-0808">Transferase</keyword>
<dbReference type="EC" id="2.7.13.3" evidence="3"/>
<evidence type="ECO:0000256" key="7">
    <source>
        <dbReference type="ARBA" id="ARBA00022692"/>
    </source>
</evidence>
<comment type="subcellular location">
    <subcellularLocation>
        <location evidence="2">Cell membrane</location>
        <topology evidence="2">Multi-pass membrane protein</topology>
    </subcellularLocation>
</comment>
<dbReference type="EMBL" id="JBHSFW010000019">
    <property type="protein sequence ID" value="MFC4620309.1"/>
    <property type="molecule type" value="Genomic_DNA"/>
</dbReference>
<keyword evidence="8" id="KW-0547">Nucleotide-binding</keyword>
<dbReference type="InterPro" id="IPR036890">
    <property type="entry name" value="HATPase_C_sf"/>
</dbReference>
<gene>
    <name evidence="17" type="ORF">ACFO4N_16525</name>
</gene>
<dbReference type="InterPro" id="IPR003660">
    <property type="entry name" value="HAMP_dom"/>
</dbReference>
<dbReference type="Proteomes" id="UP001596022">
    <property type="component" value="Unassembled WGS sequence"/>
</dbReference>
<dbReference type="SMART" id="SM00387">
    <property type="entry name" value="HATPase_c"/>
    <property type="match status" value="1"/>
</dbReference>
<dbReference type="PROSITE" id="PS50885">
    <property type="entry name" value="HAMP"/>
    <property type="match status" value="1"/>
</dbReference>
<evidence type="ECO:0000256" key="1">
    <source>
        <dbReference type="ARBA" id="ARBA00000085"/>
    </source>
</evidence>
<dbReference type="Gene3D" id="3.30.565.10">
    <property type="entry name" value="Histidine kinase-like ATPase, C-terminal domain"/>
    <property type="match status" value="1"/>
</dbReference>
<dbReference type="Pfam" id="PF00672">
    <property type="entry name" value="HAMP"/>
    <property type="match status" value="1"/>
</dbReference>
<dbReference type="PRINTS" id="PR00344">
    <property type="entry name" value="BCTRLSENSOR"/>
</dbReference>
<dbReference type="Pfam" id="PF02518">
    <property type="entry name" value="HATPase_c"/>
    <property type="match status" value="1"/>
</dbReference>
<evidence type="ECO:0000256" key="8">
    <source>
        <dbReference type="ARBA" id="ARBA00022741"/>
    </source>
</evidence>
<dbReference type="Gene3D" id="3.30.450.20">
    <property type="entry name" value="PAS domain"/>
    <property type="match status" value="1"/>
</dbReference>
<feature type="domain" description="Histidine kinase" evidence="15">
    <location>
        <begin position="476"/>
        <end position="582"/>
    </location>
</feature>
<comment type="catalytic activity">
    <reaction evidence="1">
        <text>ATP + protein L-histidine = ADP + protein N-phospho-L-histidine.</text>
        <dbReference type="EC" id="2.7.13.3"/>
    </reaction>
</comment>
<proteinExistence type="predicted"/>
<evidence type="ECO:0000313" key="17">
    <source>
        <dbReference type="EMBL" id="MFC4620309.1"/>
    </source>
</evidence>
<feature type="domain" description="HAMP" evidence="16">
    <location>
        <begin position="314"/>
        <end position="366"/>
    </location>
</feature>
<organism evidence="17 18">
    <name type="scientific">Camelliibacillus cellulosilyticus</name>
    <dbReference type="NCBI Taxonomy" id="2174486"/>
    <lineage>
        <taxon>Bacteria</taxon>
        <taxon>Bacillati</taxon>
        <taxon>Bacillota</taxon>
        <taxon>Bacilli</taxon>
        <taxon>Bacillales</taxon>
        <taxon>Sporolactobacillaceae</taxon>
        <taxon>Camelliibacillus</taxon>
    </lineage>
</organism>
<dbReference type="InterPro" id="IPR050640">
    <property type="entry name" value="Bact_2-comp_sensor_kinase"/>
</dbReference>
<reference evidence="18" key="1">
    <citation type="journal article" date="2019" name="Int. J. Syst. Evol. Microbiol.">
        <title>The Global Catalogue of Microorganisms (GCM) 10K type strain sequencing project: providing services to taxonomists for standard genome sequencing and annotation.</title>
        <authorList>
            <consortium name="The Broad Institute Genomics Platform"/>
            <consortium name="The Broad Institute Genome Sequencing Center for Infectious Disease"/>
            <person name="Wu L."/>
            <person name="Ma J."/>
        </authorList>
    </citation>
    <scope>NUCLEOTIDE SEQUENCE [LARGE SCALE GENOMIC DNA]</scope>
    <source>
        <strain evidence="18">CGMCC 1.16306</strain>
    </source>
</reference>
<dbReference type="RefSeq" id="WP_376847419.1">
    <property type="nucleotide sequence ID" value="NZ_JBHSFW010000019.1"/>
</dbReference>
<feature type="transmembrane region" description="Helical" evidence="14">
    <location>
        <begin position="7"/>
        <end position="27"/>
    </location>
</feature>
<dbReference type="PANTHER" id="PTHR34220">
    <property type="entry name" value="SENSOR HISTIDINE KINASE YPDA"/>
    <property type="match status" value="1"/>
</dbReference>
<keyword evidence="7 14" id="KW-0812">Transmembrane</keyword>
<evidence type="ECO:0000313" key="18">
    <source>
        <dbReference type="Proteomes" id="UP001596022"/>
    </source>
</evidence>
<keyword evidence="11 14" id="KW-1133">Transmembrane helix</keyword>
<dbReference type="InterPro" id="IPR004358">
    <property type="entry name" value="Sig_transdc_His_kin-like_C"/>
</dbReference>
<dbReference type="Gene3D" id="6.10.340.10">
    <property type="match status" value="1"/>
</dbReference>
<keyword evidence="9 17" id="KW-0418">Kinase</keyword>
<dbReference type="InterPro" id="IPR033479">
    <property type="entry name" value="dCache_1"/>
</dbReference>
<evidence type="ECO:0000256" key="12">
    <source>
        <dbReference type="ARBA" id="ARBA00023012"/>
    </source>
</evidence>
<dbReference type="PANTHER" id="PTHR34220:SF7">
    <property type="entry name" value="SENSOR HISTIDINE KINASE YPDA"/>
    <property type="match status" value="1"/>
</dbReference>
<keyword evidence="4" id="KW-1003">Cell membrane</keyword>
<comment type="caution">
    <text evidence="17">The sequence shown here is derived from an EMBL/GenBank/DDBJ whole genome shotgun (WGS) entry which is preliminary data.</text>
</comment>
<evidence type="ECO:0000256" key="9">
    <source>
        <dbReference type="ARBA" id="ARBA00022777"/>
    </source>
</evidence>
<evidence type="ECO:0000256" key="4">
    <source>
        <dbReference type="ARBA" id="ARBA00022475"/>
    </source>
</evidence>
<evidence type="ECO:0000256" key="6">
    <source>
        <dbReference type="ARBA" id="ARBA00022679"/>
    </source>
</evidence>
<accession>A0ABV9GPY7</accession>
<dbReference type="GO" id="GO:0004673">
    <property type="term" value="F:protein histidine kinase activity"/>
    <property type="evidence" value="ECO:0007669"/>
    <property type="project" value="UniProtKB-EC"/>
</dbReference>
<evidence type="ECO:0000256" key="13">
    <source>
        <dbReference type="ARBA" id="ARBA00023136"/>
    </source>
</evidence>
<sequence length="590" mass="67692">MSLKTKLIIFFVLIAVTPLSVLGYFTYQKTTEILSEQVSEGMLNRLGQVNRNLLFFLNDIDQMTNYISLNKDVQDVLMRSKNRSPLDKYRDNQNIQSLFDTVKGSKNWDINIYIIGFNGDRYFTGKYLPRGYDDYMENWGIFRKARQANGSLAWDTQYSLIKFTNQDVVLSAARVIKNPETNQPLAYLIVDIMEPAIADIYQTEDTKKDSQLFLLDHQGYIISSYPNKATVGTRLNHLALENVLSSDKGYMRTTWQKEPVMMVYDTVDNGKFKSVSFIPIKEITRQNVLIKWMTILLALMGLIIALWLSYFLSGSIIKPIKKLIKLMKKVEHGDLTVVSEMKYKDEIGVLGNSFNHMIRRLRFFVQDSIEKQTLIKESEIKALRAQINPHFLYNTLETIRWITQLNGLKSASNMVVALGEMLRYSLKSGQRLVPLTEEMTHLKHYIYIQQTRFQDKFAVSYEIAVEADRIMVPSLILQPLVENAMTHGLEMKMEKGHLEVIIKKIGNHLIITVADDGMGIDEQTLQTLLTDHRSKDDKTDTGIGLKNVHQRIQMVFGEGYGLKIESQKQVGTKVKIVLPVVEKGGERANV</sequence>
<feature type="transmembrane region" description="Helical" evidence="14">
    <location>
        <begin position="289"/>
        <end position="312"/>
    </location>
</feature>
<keyword evidence="10" id="KW-0067">ATP-binding</keyword>
<evidence type="ECO:0000256" key="10">
    <source>
        <dbReference type="ARBA" id="ARBA00022840"/>
    </source>
</evidence>
<dbReference type="InterPro" id="IPR010559">
    <property type="entry name" value="Sig_transdc_His_kin_internal"/>
</dbReference>
<evidence type="ECO:0000256" key="11">
    <source>
        <dbReference type="ARBA" id="ARBA00022989"/>
    </source>
</evidence>
<protein>
    <recommendedName>
        <fullName evidence="3">histidine kinase</fullName>
        <ecNumber evidence="3">2.7.13.3</ecNumber>
    </recommendedName>
</protein>
<keyword evidence="5" id="KW-0597">Phosphoprotein</keyword>
<dbReference type="SMART" id="SM00304">
    <property type="entry name" value="HAMP"/>
    <property type="match status" value="1"/>
</dbReference>